<accession>A0ABR2EIR4</accession>
<dbReference type="Proteomes" id="UP001472677">
    <property type="component" value="Unassembled WGS sequence"/>
</dbReference>
<dbReference type="EMBL" id="JBBPBM010000013">
    <property type="protein sequence ID" value="KAK8561363.1"/>
    <property type="molecule type" value="Genomic_DNA"/>
</dbReference>
<keyword evidence="2" id="KW-1185">Reference proteome</keyword>
<evidence type="ECO:0000313" key="1">
    <source>
        <dbReference type="EMBL" id="KAK8561363.1"/>
    </source>
</evidence>
<gene>
    <name evidence="1" type="ORF">V6N12_048435</name>
</gene>
<protein>
    <submittedName>
        <fullName evidence="1">Uncharacterized protein</fullName>
    </submittedName>
</protein>
<reference evidence="1 2" key="1">
    <citation type="journal article" date="2024" name="G3 (Bethesda)">
        <title>Genome assembly of Hibiscus sabdariffa L. provides insights into metabolisms of medicinal natural products.</title>
        <authorList>
            <person name="Kim T."/>
        </authorList>
    </citation>
    <scope>NUCLEOTIDE SEQUENCE [LARGE SCALE GENOMIC DNA]</scope>
    <source>
        <strain evidence="1">TK-2024</strain>
        <tissue evidence="1">Old leaves</tissue>
    </source>
</reference>
<name>A0ABR2EIR4_9ROSI</name>
<proteinExistence type="predicted"/>
<organism evidence="1 2">
    <name type="scientific">Hibiscus sabdariffa</name>
    <name type="common">roselle</name>
    <dbReference type="NCBI Taxonomy" id="183260"/>
    <lineage>
        <taxon>Eukaryota</taxon>
        <taxon>Viridiplantae</taxon>
        <taxon>Streptophyta</taxon>
        <taxon>Embryophyta</taxon>
        <taxon>Tracheophyta</taxon>
        <taxon>Spermatophyta</taxon>
        <taxon>Magnoliopsida</taxon>
        <taxon>eudicotyledons</taxon>
        <taxon>Gunneridae</taxon>
        <taxon>Pentapetalae</taxon>
        <taxon>rosids</taxon>
        <taxon>malvids</taxon>
        <taxon>Malvales</taxon>
        <taxon>Malvaceae</taxon>
        <taxon>Malvoideae</taxon>
        <taxon>Hibiscus</taxon>
    </lineage>
</organism>
<sequence length="122" mass="14058">MGQREYINQRQEDCVGELSVFCLNEVEAEQPASIWNVPAHGFLNIRFVLFVKPSMSEWFINSSYGYDDSDRVVSSEFIGCYDIVVRYPKKKELPGRLNGSFSLDLQKFFGDFSKVDTLPQNQ</sequence>
<comment type="caution">
    <text evidence="1">The sequence shown here is derived from an EMBL/GenBank/DDBJ whole genome shotgun (WGS) entry which is preliminary data.</text>
</comment>
<evidence type="ECO:0000313" key="2">
    <source>
        <dbReference type="Proteomes" id="UP001472677"/>
    </source>
</evidence>